<dbReference type="AlphaFoldDB" id="A0A9N9FKT4"/>
<comment type="caution">
    <text evidence="1">The sequence shown here is derived from an EMBL/GenBank/DDBJ whole genome shotgun (WGS) entry which is preliminary data.</text>
</comment>
<keyword evidence="2" id="KW-1185">Reference proteome</keyword>
<gene>
    <name evidence="1" type="ORF">CPELLU_LOCUS4399</name>
</gene>
<reference evidence="1" key="1">
    <citation type="submission" date="2021-06" db="EMBL/GenBank/DDBJ databases">
        <authorList>
            <person name="Kallberg Y."/>
            <person name="Tangrot J."/>
            <person name="Rosling A."/>
        </authorList>
    </citation>
    <scope>NUCLEOTIDE SEQUENCE</scope>
    <source>
        <strain evidence="1">FL966</strain>
    </source>
</reference>
<proteinExistence type="predicted"/>
<evidence type="ECO:0000313" key="2">
    <source>
        <dbReference type="Proteomes" id="UP000789759"/>
    </source>
</evidence>
<organism evidence="1 2">
    <name type="scientific">Cetraspora pellucida</name>
    <dbReference type="NCBI Taxonomy" id="1433469"/>
    <lineage>
        <taxon>Eukaryota</taxon>
        <taxon>Fungi</taxon>
        <taxon>Fungi incertae sedis</taxon>
        <taxon>Mucoromycota</taxon>
        <taxon>Glomeromycotina</taxon>
        <taxon>Glomeromycetes</taxon>
        <taxon>Diversisporales</taxon>
        <taxon>Gigasporaceae</taxon>
        <taxon>Cetraspora</taxon>
    </lineage>
</organism>
<evidence type="ECO:0000313" key="1">
    <source>
        <dbReference type="EMBL" id="CAG8543300.1"/>
    </source>
</evidence>
<accession>A0A9N9FKT4</accession>
<protein>
    <submittedName>
        <fullName evidence="1">17605_t:CDS:1</fullName>
    </submittedName>
</protein>
<dbReference type="EMBL" id="CAJVQA010002320">
    <property type="protein sequence ID" value="CAG8543300.1"/>
    <property type="molecule type" value="Genomic_DNA"/>
</dbReference>
<sequence>MQILLKECSPVIKRLTYVRIIINWIAFYRYLSDISRIFSTDILYGYSLRIFSTDVNET</sequence>
<dbReference type="Proteomes" id="UP000789759">
    <property type="component" value="Unassembled WGS sequence"/>
</dbReference>
<name>A0A9N9FKT4_9GLOM</name>